<dbReference type="InterPro" id="IPR008929">
    <property type="entry name" value="Chondroitin_lyas"/>
</dbReference>
<keyword evidence="3" id="KW-0456">Lyase</keyword>
<evidence type="ECO:0000259" key="8">
    <source>
        <dbReference type="Pfam" id="PF08124"/>
    </source>
</evidence>
<evidence type="ECO:0000313" key="10">
    <source>
        <dbReference type="Proteomes" id="UP000262172"/>
    </source>
</evidence>
<evidence type="ECO:0000256" key="2">
    <source>
        <dbReference type="ARBA" id="ARBA00022729"/>
    </source>
</evidence>
<dbReference type="Gene3D" id="2.70.98.10">
    <property type="match status" value="1"/>
</dbReference>
<dbReference type="InterPro" id="IPR011071">
    <property type="entry name" value="Lyase_8-like_C"/>
</dbReference>
<feature type="active site" evidence="4">
    <location>
        <position position="282"/>
    </location>
</feature>
<dbReference type="InterPro" id="IPR004103">
    <property type="entry name" value="Lyase_8_C"/>
</dbReference>
<dbReference type="Pfam" id="PF02278">
    <property type="entry name" value="Lyase_8"/>
    <property type="match status" value="1"/>
</dbReference>
<evidence type="ECO:0000259" key="7">
    <source>
        <dbReference type="Pfam" id="PF02884"/>
    </source>
</evidence>
<reference evidence="9 10" key="1">
    <citation type="submission" date="2018-08" db="EMBL/GenBank/DDBJ databases">
        <title>Isolation, diversity and antifungal activity of Actinobacteria from cow dung.</title>
        <authorList>
            <person name="Ling L."/>
        </authorList>
    </citation>
    <scope>NUCLEOTIDE SEQUENCE [LARGE SCALE GENOMIC DNA]</scope>
    <source>
        <strain evidence="9 10">NEAU-LLE</strain>
    </source>
</reference>
<organism evidence="9 10">
    <name type="scientific">Microbacterium bovistercoris</name>
    <dbReference type="NCBI Taxonomy" id="2293570"/>
    <lineage>
        <taxon>Bacteria</taxon>
        <taxon>Bacillati</taxon>
        <taxon>Actinomycetota</taxon>
        <taxon>Actinomycetes</taxon>
        <taxon>Micrococcales</taxon>
        <taxon>Microbacteriaceae</taxon>
        <taxon>Microbacterium</taxon>
    </lineage>
</organism>
<dbReference type="PANTHER" id="PTHR38481:SF1">
    <property type="entry name" value="HYALURONATE LYASE"/>
    <property type="match status" value="1"/>
</dbReference>
<dbReference type="Gene3D" id="1.50.10.100">
    <property type="entry name" value="Chondroitin AC/alginate lyase"/>
    <property type="match status" value="1"/>
</dbReference>
<dbReference type="GO" id="GO:0016853">
    <property type="term" value="F:isomerase activity"/>
    <property type="evidence" value="ECO:0007669"/>
    <property type="project" value="UniProtKB-KW"/>
</dbReference>
<feature type="chain" id="PRO_5039452622" evidence="5">
    <location>
        <begin position="30"/>
        <end position="814"/>
    </location>
</feature>
<evidence type="ECO:0000256" key="4">
    <source>
        <dbReference type="PIRSR" id="PIRSR638970-1"/>
    </source>
</evidence>
<evidence type="ECO:0000313" key="9">
    <source>
        <dbReference type="EMBL" id="REJ05071.1"/>
    </source>
</evidence>
<dbReference type="InterPro" id="IPR003159">
    <property type="entry name" value="Lyase_8_central_dom"/>
</dbReference>
<dbReference type="RefSeq" id="WP_116242356.1">
    <property type="nucleotide sequence ID" value="NZ_QUAB01000043.1"/>
</dbReference>
<gene>
    <name evidence="9" type="ORF">DY023_10815</name>
</gene>
<feature type="active site" evidence="4">
    <location>
        <position position="291"/>
    </location>
</feature>
<dbReference type="InterPro" id="IPR006311">
    <property type="entry name" value="TAT_signal"/>
</dbReference>
<name>A0A371NS81_9MICO</name>
<dbReference type="EMBL" id="QUAB01000043">
    <property type="protein sequence ID" value="REJ05071.1"/>
    <property type="molecule type" value="Genomic_DNA"/>
</dbReference>
<evidence type="ECO:0000256" key="3">
    <source>
        <dbReference type="ARBA" id="ARBA00023239"/>
    </source>
</evidence>
<comment type="similarity">
    <text evidence="1">Belongs to the polysaccharide lyase 8 family.</text>
</comment>
<dbReference type="GO" id="GO:0005576">
    <property type="term" value="C:extracellular region"/>
    <property type="evidence" value="ECO:0007669"/>
    <property type="project" value="InterPro"/>
</dbReference>
<dbReference type="GO" id="GO:0005975">
    <property type="term" value="P:carbohydrate metabolic process"/>
    <property type="evidence" value="ECO:0007669"/>
    <property type="project" value="InterPro"/>
</dbReference>
<protein>
    <submittedName>
        <fullName evidence="9">Sugar isomerase</fullName>
    </submittedName>
</protein>
<feature type="domain" description="Polysaccharide lyase 8 N-terminal alpha-helical" evidence="8">
    <location>
        <begin position="70"/>
        <end position="385"/>
    </location>
</feature>
<sequence length="814" mass="85754">MMSPLELPRRSFLALLGAGALVAAGTQSAAASTGHGRLFTAASADPLAALIERRRIMLAGDGSAASIPALAGVLKDMSTAAAANWQSMVRPATAPGIWADLPLTTVTGTARSGNMGVTFDRLFGLALAHATAGVDQYRDAALASDISDALAWLSVNVYAPGKSPVGNWWFWEIGVPRKAADILVLMYDAVPAEVRTALMAAARYFTPNPNWRGRGTSFAETGANRTDKALSCILRGALDGRPDEIELARDALSDTVGGGRRSVFGYVTGGDGFYTDGSFVQHTYLPYVGTYGVVTLGGIAEIFGLLGGSPWDVTDPNKSVILDAVEAAYAPFIWNGRMMDTVRGRAVSRQKAPDYVDGAAALTAILLLAPGAGEPYRTRYLSLVKGWLQRCDETLFGLPSQTVAKSLLVTSALADASIEPAPAPVYTKAFGDQDRLVHHRPGFSSVVNISSKRIGRYEWGNKENNVGWYQGDGLTFFYTPADPGQYSANFWPTVDPYRLPGTTVTAEPRANGAADGTGIPRAYQAFAGGLALDGRWGVQGMDHLNHNRSLSARKSWFFLDDKVVCLGAAIASTTTFDVFTTVENRSFAPGAVTALRTDNRNREMAADGPAVKVRRNVHIPGHGGYVFLQGENVSGDIDVRIVRRTGDWQTINSGSDTGGDDVARTRDYVTITHGHGATPTAGGYAYMVLPNVEHSVTFTESDAPTVAVLANNATAQVIGVAEQGLTLGNFFAAGSAAGVTASGPCSVAVRTDAGRTTVAVSDPSRTQKTARIELAGVTGDVVEADDGVTVVASSPLTLEFALDGHGHAKRVVLG</sequence>
<dbReference type="InterPro" id="IPR011013">
    <property type="entry name" value="Gal_mutarotase_sf_dom"/>
</dbReference>
<feature type="domain" description="Polysaccharide lyase family 8 central" evidence="6">
    <location>
        <begin position="428"/>
        <end position="692"/>
    </location>
</feature>
<comment type="caution">
    <text evidence="9">The sequence shown here is derived from an EMBL/GenBank/DDBJ whole genome shotgun (WGS) entry which is preliminary data.</text>
</comment>
<evidence type="ECO:0000256" key="1">
    <source>
        <dbReference type="ARBA" id="ARBA00006699"/>
    </source>
</evidence>
<proteinExistence type="inferred from homology"/>
<dbReference type="InterPro" id="IPR012970">
    <property type="entry name" value="Lyase_8_alpha_N"/>
</dbReference>
<dbReference type="SUPFAM" id="SSF48230">
    <property type="entry name" value="Chondroitin AC/alginate lyase"/>
    <property type="match status" value="1"/>
</dbReference>
<dbReference type="Pfam" id="PF08124">
    <property type="entry name" value="Lyase_8_N"/>
    <property type="match status" value="1"/>
</dbReference>
<dbReference type="Proteomes" id="UP000262172">
    <property type="component" value="Unassembled WGS sequence"/>
</dbReference>
<feature type="active site" evidence="4">
    <location>
        <position position="345"/>
    </location>
</feature>
<dbReference type="Pfam" id="PF02884">
    <property type="entry name" value="Lyase_8_C"/>
    <property type="match status" value="1"/>
</dbReference>
<keyword evidence="10" id="KW-1185">Reference proteome</keyword>
<evidence type="ECO:0000259" key="6">
    <source>
        <dbReference type="Pfam" id="PF02278"/>
    </source>
</evidence>
<dbReference type="PROSITE" id="PS51318">
    <property type="entry name" value="TAT"/>
    <property type="match status" value="1"/>
</dbReference>
<dbReference type="AlphaFoldDB" id="A0A371NS81"/>
<accession>A0A371NS81</accession>
<dbReference type="SUPFAM" id="SSF49863">
    <property type="entry name" value="Hyaluronate lyase-like, C-terminal domain"/>
    <property type="match status" value="1"/>
</dbReference>
<dbReference type="InterPro" id="IPR014718">
    <property type="entry name" value="GH-type_carb-bd"/>
</dbReference>
<dbReference type="PANTHER" id="PTHR38481">
    <property type="entry name" value="HYALURONATE LYASE"/>
    <property type="match status" value="1"/>
</dbReference>
<dbReference type="GO" id="GO:0030246">
    <property type="term" value="F:carbohydrate binding"/>
    <property type="evidence" value="ECO:0007669"/>
    <property type="project" value="InterPro"/>
</dbReference>
<feature type="domain" description="Polysaccharide lyase family 8 C-terminal" evidence="7">
    <location>
        <begin position="708"/>
        <end position="770"/>
    </location>
</feature>
<dbReference type="Gene3D" id="2.60.220.10">
    <property type="entry name" value="Polysaccharide lyase family 8-like, C-terminal"/>
    <property type="match status" value="1"/>
</dbReference>
<evidence type="ECO:0000256" key="5">
    <source>
        <dbReference type="SAM" id="SignalP"/>
    </source>
</evidence>
<dbReference type="InterPro" id="IPR038970">
    <property type="entry name" value="Lyase_8"/>
</dbReference>
<keyword evidence="9" id="KW-0413">Isomerase</keyword>
<dbReference type="SUPFAM" id="SSF74650">
    <property type="entry name" value="Galactose mutarotase-like"/>
    <property type="match status" value="1"/>
</dbReference>
<dbReference type="OrthoDB" id="6636047at2"/>
<feature type="signal peptide" evidence="5">
    <location>
        <begin position="1"/>
        <end position="29"/>
    </location>
</feature>
<keyword evidence="2 5" id="KW-0732">Signal</keyword>
<dbReference type="GO" id="GO:0016837">
    <property type="term" value="F:carbon-oxygen lyase activity, acting on polysaccharides"/>
    <property type="evidence" value="ECO:0007669"/>
    <property type="project" value="UniProtKB-ARBA"/>
</dbReference>
<dbReference type="CDD" id="cd01083">
    <property type="entry name" value="GAG_Lyase"/>
    <property type="match status" value="1"/>
</dbReference>